<dbReference type="Pfam" id="PF20024">
    <property type="entry name" value="DUF6432"/>
    <property type="match status" value="1"/>
</dbReference>
<dbReference type="InterPro" id="IPR045490">
    <property type="entry name" value="DUF6432"/>
</dbReference>
<comment type="caution">
    <text evidence="1">The sequence shown here is derived from an EMBL/GenBank/DDBJ whole genome shotgun (WGS) entry which is preliminary data.</text>
</comment>
<keyword evidence="2" id="KW-1185">Reference proteome</keyword>
<dbReference type="RefSeq" id="WP_267645645.1">
    <property type="nucleotide sequence ID" value="NZ_JANHGR010000001.1"/>
</dbReference>
<evidence type="ECO:0000313" key="2">
    <source>
        <dbReference type="Proteomes" id="UP001597139"/>
    </source>
</evidence>
<organism evidence="1 2">
    <name type="scientific">Halolamina litorea</name>
    <dbReference type="NCBI Taxonomy" id="1515593"/>
    <lineage>
        <taxon>Archaea</taxon>
        <taxon>Methanobacteriati</taxon>
        <taxon>Methanobacteriota</taxon>
        <taxon>Stenosarchaea group</taxon>
        <taxon>Halobacteria</taxon>
        <taxon>Halobacteriales</taxon>
        <taxon>Haloferacaceae</taxon>
    </lineage>
</organism>
<proteinExistence type="predicted"/>
<dbReference type="Proteomes" id="UP001597139">
    <property type="component" value="Unassembled WGS sequence"/>
</dbReference>
<accession>A0ABD6BP74</accession>
<name>A0ABD6BP74_9EURY</name>
<dbReference type="AlphaFoldDB" id="A0ABD6BP74"/>
<dbReference type="InterPro" id="IPR036390">
    <property type="entry name" value="WH_DNA-bd_sf"/>
</dbReference>
<reference evidence="1 2" key="1">
    <citation type="journal article" date="2019" name="Int. J. Syst. Evol. Microbiol.">
        <title>The Global Catalogue of Microorganisms (GCM) 10K type strain sequencing project: providing services to taxonomists for standard genome sequencing and annotation.</title>
        <authorList>
            <consortium name="The Broad Institute Genomics Platform"/>
            <consortium name="The Broad Institute Genome Sequencing Center for Infectious Disease"/>
            <person name="Wu L."/>
            <person name="Ma J."/>
        </authorList>
    </citation>
    <scope>NUCLEOTIDE SEQUENCE [LARGE SCALE GENOMIC DNA]</scope>
    <source>
        <strain evidence="1 2">CGMCC 1.12859</strain>
    </source>
</reference>
<evidence type="ECO:0000313" key="1">
    <source>
        <dbReference type="EMBL" id="MFD1566364.1"/>
    </source>
</evidence>
<dbReference type="EMBL" id="JBHUCZ010000001">
    <property type="protein sequence ID" value="MFD1566364.1"/>
    <property type="molecule type" value="Genomic_DNA"/>
</dbReference>
<sequence>MAVSPEHRDRDEVEFGVLAALADRADEGMSVLELRAAVDADIDRLEPALAELKEAELIEVEREDDRVVLYPADGVVADPEEMADEEPSVLSIIRNRFGL</sequence>
<gene>
    <name evidence="1" type="ORF">ACFSAU_02580</name>
</gene>
<dbReference type="SUPFAM" id="SSF46785">
    <property type="entry name" value="Winged helix' DNA-binding domain"/>
    <property type="match status" value="1"/>
</dbReference>
<protein>
    <submittedName>
        <fullName evidence="1">DUF6432 family protein</fullName>
    </submittedName>
</protein>